<dbReference type="PANTHER" id="PTHR11176">
    <property type="entry name" value="BOULE-RELATED"/>
    <property type="match status" value="1"/>
</dbReference>
<gene>
    <name evidence="5" type="primary">LOC104593951</name>
</gene>
<evidence type="ECO:0000259" key="3">
    <source>
        <dbReference type="PROSITE" id="PS50102"/>
    </source>
</evidence>
<dbReference type="PANTHER" id="PTHR11176:SF16">
    <property type="entry name" value="OS01G0876800 PROTEIN"/>
    <property type="match status" value="1"/>
</dbReference>
<dbReference type="eggNOG" id="KOG0149">
    <property type="taxonomic scope" value="Eukaryota"/>
</dbReference>
<dbReference type="PROSITE" id="PS50102">
    <property type="entry name" value="RRM"/>
    <property type="match status" value="1"/>
</dbReference>
<dbReference type="InParanoid" id="A0A1U7ZTV0"/>
<dbReference type="AlphaFoldDB" id="A0A1U7ZTV0"/>
<organism evidence="4 5">
    <name type="scientific">Nelumbo nucifera</name>
    <name type="common">Sacred lotus</name>
    <dbReference type="NCBI Taxonomy" id="4432"/>
    <lineage>
        <taxon>Eukaryota</taxon>
        <taxon>Viridiplantae</taxon>
        <taxon>Streptophyta</taxon>
        <taxon>Embryophyta</taxon>
        <taxon>Tracheophyta</taxon>
        <taxon>Spermatophyta</taxon>
        <taxon>Magnoliopsida</taxon>
        <taxon>Proteales</taxon>
        <taxon>Nelumbonaceae</taxon>
        <taxon>Nelumbo</taxon>
    </lineage>
</organism>
<feature type="domain" description="RRM" evidence="3">
    <location>
        <begin position="16"/>
        <end position="100"/>
    </location>
</feature>
<evidence type="ECO:0000256" key="1">
    <source>
        <dbReference type="ARBA" id="ARBA00022884"/>
    </source>
</evidence>
<evidence type="ECO:0000313" key="4">
    <source>
        <dbReference type="Proteomes" id="UP000189703"/>
    </source>
</evidence>
<dbReference type="InterPro" id="IPR012677">
    <property type="entry name" value="Nucleotide-bd_a/b_plait_sf"/>
</dbReference>
<reference evidence="5" key="1">
    <citation type="submission" date="2025-08" db="UniProtKB">
        <authorList>
            <consortium name="RefSeq"/>
        </authorList>
    </citation>
    <scope>IDENTIFICATION</scope>
</reference>
<dbReference type="GeneID" id="104593951"/>
<dbReference type="Proteomes" id="UP000189703">
    <property type="component" value="Unplaced"/>
</dbReference>
<dbReference type="RefSeq" id="XP_010252363.1">
    <property type="nucleotide sequence ID" value="XM_010254061.2"/>
</dbReference>
<dbReference type="SMART" id="SM00360">
    <property type="entry name" value="RRM"/>
    <property type="match status" value="1"/>
</dbReference>
<dbReference type="Gene3D" id="3.30.70.330">
    <property type="match status" value="1"/>
</dbReference>
<dbReference type="GO" id="GO:0003723">
    <property type="term" value="F:RNA binding"/>
    <property type="evidence" value="ECO:0007669"/>
    <property type="project" value="UniProtKB-UniRule"/>
</dbReference>
<dbReference type="InterPro" id="IPR035979">
    <property type="entry name" value="RBD_domain_sf"/>
</dbReference>
<dbReference type="OMA" id="HHYRLIP"/>
<keyword evidence="1 2" id="KW-0694">RNA-binding</keyword>
<dbReference type="CDD" id="cd12384">
    <property type="entry name" value="RRM_RBM24_RBM38_like"/>
    <property type="match status" value="1"/>
</dbReference>
<accession>A0A1U7ZTV0</accession>
<name>A0A1U7ZTV0_NELNU</name>
<evidence type="ECO:0000256" key="2">
    <source>
        <dbReference type="PROSITE-ProRule" id="PRU00176"/>
    </source>
</evidence>
<dbReference type="FunFam" id="3.30.70.330:FF:000250">
    <property type="entry name" value="RNA-binding (RRM/RBD/RNP motifs) family protein"/>
    <property type="match status" value="1"/>
</dbReference>
<dbReference type="KEGG" id="nnu:104593951"/>
<dbReference type="SUPFAM" id="SSF54928">
    <property type="entry name" value="RNA-binding domain, RBD"/>
    <property type="match status" value="1"/>
</dbReference>
<protein>
    <submittedName>
        <fullName evidence="5">RNA-binding protein 24-B-like isoform X1</fullName>
    </submittedName>
</protein>
<dbReference type="FunCoup" id="A0A1U7ZTV0">
    <property type="interactions" value="656"/>
</dbReference>
<proteinExistence type="predicted"/>
<dbReference type="OrthoDB" id="439808at2759"/>
<dbReference type="InterPro" id="IPR000504">
    <property type="entry name" value="RRM_dom"/>
</dbReference>
<dbReference type="Pfam" id="PF00076">
    <property type="entry name" value="RRM_1"/>
    <property type="match status" value="1"/>
</dbReference>
<sequence>MTPANLAGQFGDTTYTKVFVGGLAWETQKETMKKYFEQFGEILEAVVITDKNTGRSKGYGFVTFREPEAAMRACVDAAPVIDGRRANCNLASLGVQRSRPSTPQHGAGRNFRVMSSFHSGLQGGVGTAFPSAATFPHYAIQQGIPYNLYGYSPYSPEYSYLASYYSIYGGGATSQYPMYGTGAGGMVTGTTAAFYPYLHFGQGNGGTAAYTGGQGYGFQYPQHLFQYSGVGSTGFAHHYGGGPMSLSPTPPSQAGVTMAPTAPTLHAPTPHHYRLVPTHFQPSAEQPSA</sequence>
<keyword evidence="4" id="KW-1185">Reference proteome</keyword>
<dbReference type="STRING" id="4432.A0A1U7ZTV0"/>
<evidence type="ECO:0000313" key="5">
    <source>
        <dbReference type="RefSeq" id="XP_010252363.1"/>
    </source>
</evidence>